<proteinExistence type="predicted"/>
<feature type="transmembrane region" description="Helical" evidence="1">
    <location>
        <begin position="190"/>
        <end position="208"/>
    </location>
</feature>
<protein>
    <submittedName>
        <fullName evidence="2">Unannotated protein</fullName>
    </submittedName>
</protein>
<evidence type="ECO:0000256" key="1">
    <source>
        <dbReference type="SAM" id="Phobius"/>
    </source>
</evidence>
<reference evidence="2" key="1">
    <citation type="submission" date="2020-05" db="EMBL/GenBank/DDBJ databases">
        <authorList>
            <person name="Chiriac C."/>
            <person name="Salcher M."/>
            <person name="Ghai R."/>
            <person name="Kavagutti S V."/>
        </authorList>
    </citation>
    <scope>NUCLEOTIDE SEQUENCE</scope>
</reference>
<dbReference type="InterPro" id="IPR010419">
    <property type="entry name" value="CO_DH_gsu"/>
</dbReference>
<dbReference type="CDD" id="cd07823">
    <property type="entry name" value="SRPBCC_5"/>
    <property type="match status" value="1"/>
</dbReference>
<dbReference type="SUPFAM" id="SSF55961">
    <property type="entry name" value="Bet v1-like"/>
    <property type="match status" value="1"/>
</dbReference>
<dbReference type="AlphaFoldDB" id="A0A6J7AVA8"/>
<name>A0A6J7AVA8_9ZZZZ</name>
<dbReference type="EMBL" id="CAFABK010000190">
    <property type="protein sequence ID" value="CAB4836248.1"/>
    <property type="molecule type" value="Genomic_DNA"/>
</dbReference>
<sequence length="210" mass="21779">MDLQNSFTVPADIDTAWKTLLDVESIAPCMPGATLESVNGDEFTASVKVKLGPVSMTYNGAARFLSKDEASHTAVIEGTGKETRGAGTAQALITTNLVAEAPDRTRVDVTTALTITGKAAQFGRGVMQDVAGRIIDQFSNNLEQVIGARGDHAAAVAAGETTTEAAPPVIKAADSIDLLGTAGAPVLKRAIPVIIGVVVVVAIIWWLIAR</sequence>
<evidence type="ECO:0000313" key="2">
    <source>
        <dbReference type="EMBL" id="CAB4836248.1"/>
    </source>
</evidence>
<gene>
    <name evidence="2" type="ORF">UFOPK3204_01972</name>
</gene>
<keyword evidence="1" id="KW-1133">Transmembrane helix</keyword>
<dbReference type="InterPro" id="IPR023393">
    <property type="entry name" value="START-like_dom_sf"/>
</dbReference>
<keyword evidence="1" id="KW-0472">Membrane</keyword>
<dbReference type="Gene3D" id="3.30.530.20">
    <property type="match status" value="1"/>
</dbReference>
<dbReference type="PANTHER" id="PTHR38588:SF1">
    <property type="entry name" value="BLL0334 PROTEIN"/>
    <property type="match status" value="1"/>
</dbReference>
<keyword evidence="1" id="KW-0812">Transmembrane</keyword>
<accession>A0A6J7AVA8</accession>
<organism evidence="2">
    <name type="scientific">freshwater metagenome</name>
    <dbReference type="NCBI Taxonomy" id="449393"/>
    <lineage>
        <taxon>unclassified sequences</taxon>
        <taxon>metagenomes</taxon>
        <taxon>ecological metagenomes</taxon>
    </lineage>
</organism>
<dbReference type="PANTHER" id="PTHR38588">
    <property type="entry name" value="BLL0334 PROTEIN"/>
    <property type="match status" value="1"/>
</dbReference>
<dbReference type="Pfam" id="PF06240">
    <property type="entry name" value="COXG"/>
    <property type="match status" value="1"/>
</dbReference>